<reference evidence="2" key="2">
    <citation type="submission" date="2009-11" db="EMBL/GenBank/DDBJ databases">
        <title>The Genome Sequence of Allomyces macrogynus strain ATCC 38327.</title>
        <authorList>
            <consortium name="The Broad Institute Genome Sequencing Platform"/>
            <person name="Russ C."/>
            <person name="Cuomo C."/>
            <person name="Shea T."/>
            <person name="Young S.K."/>
            <person name="Zeng Q."/>
            <person name="Koehrsen M."/>
            <person name="Haas B."/>
            <person name="Borodovsky M."/>
            <person name="Guigo R."/>
            <person name="Alvarado L."/>
            <person name="Berlin A."/>
            <person name="Borenstein D."/>
            <person name="Chen Z."/>
            <person name="Engels R."/>
            <person name="Freedman E."/>
            <person name="Gellesch M."/>
            <person name="Goldberg J."/>
            <person name="Griggs A."/>
            <person name="Gujja S."/>
            <person name="Heiman D."/>
            <person name="Hepburn T."/>
            <person name="Howarth C."/>
            <person name="Jen D."/>
            <person name="Larson L."/>
            <person name="Lewis B."/>
            <person name="Mehta T."/>
            <person name="Park D."/>
            <person name="Pearson M."/>
            <person name="Roberts A."/>
            <person name="Saif S."/>
            <person name="Shenoy N."/>
            <person name="Sisk P."/>
            <person name="Stolte C."/>
            <person name="Sykes S."/>
            <person name="Walk T."/>
            <person name="White J."/>
            <person name="Yandava C."/>
            <person name="Burger G."/>
            <person name="Gray M.W."/>
            <person name="Holland P.W.H."/>
            <person name="King N."/>
            <person name="Lang F.B.F."/>
            <person name="Roger A.J."/>
            <person name="Ruiz-Trillo I."/>
            <person name="Lander E."/>
            <person name="Nusbaum C."/>
        </authorList>
    </citation>
    <scope>NUCLEOTIDE SEQUENCE [LARGE SCALE GENOMIC DNA]</scope>
    <source>
        <strain evidence="2">ATCC 38327</strain>
    </source>
</reference>
<evidence type="ECO:0000313" key="2">
    <source>
        <dbReference type="Proteomes" id="UP000054350"/>
    </source>
</evidence>
<organism evidence="1 2">
    <name type="scientific">Allomyces macrogynus (strain ATCC 38327)</name>
    <name type="common">Allomyces javanicus var. macrogynus</name>
    <dbReference type="NCBI Taxonomy" id="578462"/>
    <lineage>
        <taxon>Eukaryota</taxon>
        <taxon>Fungi</taxon>
        <taxon>Fungi incertae sedis</taxon>
        <taxon>Blastocladiomycota</taxon>
        <taxon>Blastocladiomycetes</taxon>
        <taxon>Blastocladiales</taxon>
        <taxon>Blastocladiaceae</taxon>
        <taxon>Allomyces</taxon>
    </lineage>
</organism>
<proteinExistence type="predicted"/>
<keyword evidence="2" id="KW-1185">Reference proteome</keyword>
<protein>
    <submittedName>
        <fullName evidence="1">Uncharacterized protein</fullName>
    </submittedName>
</protein>
<gene>
    <name evidence="1" type="ORF">AMAG_19836</name>
</gene>
<dbReference type="AlphaFoldDB" id="A0A0L0SZX6"/>
<accession>A0A0L0SZX6</accession>
<reference evidence="1 2" key="1">
    <citation type="submission" date="2009-11" db="EMBL/GenBank/DDBJ databases">
        <title>Annotation of Allomyces macrogynus ATCC 38327.</title>
        <authorList>
            <consortium name="The Broad Institute Genome Sequencing Platform"/>
            <person name="Russ C."/>
            <person name="Cuomo C."/>
            <person name="Burger G."/>
            <person name="Gray M.W."/>
            <person name="Holland P.W.H."/>
            <person name="King N."/>
            <person name="Lang F.B.F."/>
            <person name="Roger A.J."/>
            <person name="Ruiz-Trillo I."/>
            <person name="Young S.K."/>
            <person name="Zeng Q."/>
            <person name="Gargeya S."/>
            <person name="Fitzgerald M."/>
            <person name="Haas B."/>
            <person name="Abouelleil A."/>
            <person name="Alvarado L."/>
            <person name="Arachchi H.M."/>
            <person name="Berlin A."/>
            <person name="Chapman S.B."/>
            <person name="Gearin G."/>
            <person name="Goldberg J."/>
            <person name="Griggs A."/>
            <person name="Gujja S."/>
            <person name="Hansen M."/>
            <person name="Heiman D."/>
            <person name="Howarth C."/>
            <person name="Larimer J."/>
            <person name="Lui A."/>
            <person name="MacDonald P.J.P."/>
            <person name="McCowen C."/>
            <person name="Montmayeur A."/>
            <person name="Murphy C."/>
            <person name="Neiman D."/>
            <person name="Pearson M."/>
            <person name="Priest M."/>
            <person name="Roberts A."/>
            <person name="Saif S."/>
            <person name="Shea T."/>
            <person name="Sisk P."/>
            <person name="Stolte C."/>
            <person name="Sykes S."/>
            <person name="Wortman J."/>
            <person name="Nusbaum C."/>
            <person name="Birren B."/>
        </authorList>
    </citation>
    <scope>NUCLEOTIDE SEQUENCE [LARGE SCALE GENOMIC DNA]</scope>
    <source>
        <strain evidence="1 2">ATCC 38327</strain>
    </source>
</reference>
<dbReference type="VEuPathDB" id="FungiDB:AMAG_19836"/>
<dbReference type="EMBL" id="GG745355">
    <property type="protein sequence ID" value="KNE68046.1"/>
    <property type="molecule type" value="Genomic_DNA"/>
</dbReference>
<evidence type="ECO:0000313" key="1">
    <source>
        <dbReference type="EMBL" id="KNE68046.1"/>
    </source>
</evidence>
<name>A0A0L0SZX6_ALLM3</name>
<dbReference type="Proteomes" id="UP000054350">
    <property type="component" value="Unassembled WGS sequence"/>
</dbReference>
<sequence>MVAATFQRGSRSRLLSCRGSQCRLWRCRFIIWRRSSPRIWLFWLILRLGSQRPSKRSPGRWTGPGMSPFWQQAFTVLLRTSRSRRGACTSSCQCGMPSWMQTRCPD</sequence>